<evidence type="ECO:0000313" key="7">
    <source>
        <dbReference type="EMBL" id="CAF3977551.1"/>
    </source>
</evidence>
<dbReference type="Gene3D" id="3.90.1300.10">
    <property type="entry name" value="Amidase signature (AS) domain"/>
    <property type="match status" value="1"/>
</dbReference>
<proteinExistence type="predicted"/>
<evidence type="ECO:0000256" key="3">
    <source>
        <dbReference type="PROSITE-ProRule" id="PRU00339"/>
    </source>
</evidence>
<dbReference type="PROSITE" id="PS51996">
    <property type="entry name" value="TR_MART"/>
    <property type="match status" value="1"/>
</dbReference>
<dbReference type="SMART" id="SM00028">
    <property type="entry name" value="TPR"/>
    <property type="match status" value="6"/>
</dbReference>
<dbReference type="AlphaFoldDB" id="A0A814XBJ6"/>
<reference evidence="6" key="1">
    <citation type="submission" date="2021-02" db="EMBL/GenBank/DDBJ databases">
        <authorList>
            <person name="Nowell W R."/>
        </authorList>
    </citation>
    <scope>NUCLEOTIDE SEQUENCE</scope>
</reference>
<feature type="domain" description="ADP ribosyltransferase" evidence="5">
    <location>
        <begin position="58"/>
        <end position="212"/>
    </location>
</feature>
<dbReference type="Proteomes" id="UP000663829">
    <property type="component" value="Unassembled WGS sequence"/>
</dbReference>
<dbReference type="InterPro" id="IPR019734">
    <property type="entry name" value="TPR_rpt"/>
</dbReference>
<evidence type="ECO:0000259" key="5">
    <source>
        <dbReference type="Pfam" id="PF03496"/>
    </source>
</evidence>
<accession>A0A814XBJ6</accession>
<evidence type="ECO:0000256" key="2">
    <source>
        <dbReference type="ARBA" id="ARBA00022803"/>
    </source>
</evidence>
<evidence type="ECO:0000313" key="6">
    <source>
        <dbReference type="EMBL" id="CAF1213551.1"/>
    </source>
</evidence>
<dbReference type="Pfam" id="PF13181">
    <property type="entry name" value="TPR_8"/>
    <property type="match status" value="1"/>
</dbReference>
<keyword evidence="2 3" id="KW-0802">TPR repeat</keyword>
<dbReference type="InterPro" id="IPR011990">
    <property type="entry name" value="TPR-like_helical_dom_sf"/>
</dbReference>
<keyword evidence="8" id="KW-1185">Reference proteome</keyword>
<dbReference type="Pfam" id="PF13424">
    <property type="entry name" value="TPR_12"/>
    <property type="match status" value="1"/>
</dbReference>
<feature type="chain" id="PRO_5035685984" description="ADP ribosyltransferase domain-containing protein" evidence="4">
    <location>
        <begin position="17"/>
        <end position="1090"/>
    </location>
</feature>
<dbReference type="EMBL" id="CAJNOQ010009032">
    <property type="protein sequence ID" value="CAF1213551.1"/>
    <property type="molecule type" value="Genomic_DNA"/>
</dbReference>
<dbReference type="Pfam" id="PF03496">
    <property type="entry name" value="ADPrib_exo_Tox"/>
    <property type="match status" value="1"/>
</dbReference>
<protein>
    <recommendedName>
        <fullName evidence="5">ADP ribosyltransferase domain-containing protein</fullName>
    </recommendedName>
</protein>
<keyword evidence="1" id="KW-0677">Repeat</keyword>
<dbReference type="Gene3D" id="3.90.176.10">
    <property type="entry name" value="Toxin ADP-ribosyltransferase, Chain A, domain 1"/>
    <property type="match status" value="2"/>
</dbReference>
<evidence type="ECO:0000256" key="4">
    <source>
        <dbReference type="SAM" id="SignalP"/>
    </source>
</evidence>
<dbReference type="InterPro" id="IPR003540">
    <property type="entry name" value="ADP-ribosyltransferase"/>
</dbReference>
<gene>
    <name evidence="6" type="ORF">GPM918_LOCUS24337</name>
    <name evidence="7" type="ORF">SRO942_LOCUS24338</name>
</gene>
<organism evidence="6 8">
    <name type="scientific">Didymodactylos carnosus</name>
    <dbReference type="NCBI Taxonomy" id="1234261"/>
    <lineage>
        <taxon>Eukaryota</taxon>
        <taxon>Metazoa</taxon>
        <taxon>Spiralia</taxon>
        <taxon>Gnathifera</taxon>
        <taxon>Rotifera</taxon>
        <taxon>Eurotatoria</taxon>
        <taxon>Bdelloidea</taxon>
        <taxon>Philodinida</taxon>
        <taxon>Philodinidae</taxon>
        <taxon>Didymodactylos</taxon>
    </lineage>
</organism>
<dbReference type="PANTHER" id="PTHR45641">
    <property type="entry name" value="TETRATRICOPEPTIDE REPEAT PROTEIN (AFU_ORTHOLOGUE AFUA_6G03870)"/>
    <property type="match status" value="1"/>
</dbReference>
<feature type="repeat" description="TPR" evidence="3">
    <location>
        <begin position="284"/>
        <end position="317"/>
    </location>
</feature>
<evidence type="ECO:0000313" key="8">
    <source>
        <dbReference type="Proteomes" id="UP000663829"/>
    </source>
</evidence>
<dbReference type="PROSITE" id="PS50005">
    <property type="entry name" value="TPR"/>
    <property type="match status" value="2"/>
</dbReference>
<name>A0A814XBJ6_9BILA</name>
<dbReference type="EMBL" id="CAJOBC010009034">
    <property type="protein sequence ID" value="CAF3977551.1"/>
    <property type="molecule type" value="Genomic_DNA"/>
</dbReference>
<dbReference type="Proteomes" id="UP000681722">
    <property type="component" value="Unassembled WGS sequence"/>
</dbReference>
<dbReference type="SUPFAM" id="SSF75304">
    <property type="entry name" value="Amidase signature (AS) enzymes"/>
    <property type="match status" value="1"/>
</dbReference>
<comment type="caution">
    <text evidence="6">The sequence shown here is derived from an EMBL/GenBank/DDBJ whole genome shotgun (WGS) entry which is preliminary data.</text>
</comment>
<dbReference type="PANTHER" id="PTHR45641:SF19">
    <property type="entry name" value="NEPHROCYSTIN-3"/>
    <property type="match status" value="1"/>
</dbReference>
<dbReference type="Gene3D" id="1.25.40.10">
    <property type="entry name" value="Tetratricopeptide repeat domain"/>
    <property type="match status" value="3"/>
</dbReference>
<sequence length="1090" mass="125018">MSTVVCLGNLLTAVLLYIPKITDKPYSKMLEECHRYYTSDSTAEKYIDEFANEYTTDKAIWWYTRHGFLANPLNEALQEENMRTTLQFRYFIDDVYQQLFKSCSSTNYKYPFTVYRGQSMNAVELENLKANVGGFISFNTFFSTSLSSQSVILPAGDEYSSSLNESVLFEIEIKTMNANKPFANIHQLSYCRKQDEILFCMGTVFRIDYVVQLLSRIWHIKLTLSNKEVYEVDVLMSRVKNEFDKSLTIYTLGSFWRERRKFDKAIHYCESLLEAFDTDQMAMSIINNNLGLIYESMNIDDRAMKYFEKAIELHGAPSGSYSSSFQPLEEAVDVILTPPSNNSTSLAMTYHNLGATISKNDIETPEFIGIWLDSISEDNSATHVGLKSIFNHLEPFQDIYQCITYIATTKIKQIFFIVSARLAKKMISLIYNKPKIQFIYISCEDKAELDEWINQTSYTKFQDRVYIDKNLLFEQLGKDLPLPKQQLSNSTEEGQRPLNLFERKDKDSLIRNLSKDSVAFIRYQLVIDILLRMPLSDDAKHVMSEYCRSCYKEEHPAQKHISEFENTYDIDVLGEAISWYTRPCFLNNLLSKTLSTQDPDDLFTFRFFISALHKELYLLNSGRTQSLPSKLYSGKVLSTDIVEDLQKNIEGLVSMNGFFSTTTEPKVSNIYAGTSCSLPKDQKSVVFNLNIKDSVLTKPFANIRKYSKIQDEDEILFSIGTVWRILDVKLIENEVWNIELELSKEDNERCIELSEYLKKQIGETPTLLTLGNFLSAIGQREKAEKYYILLLKELPKEHEDIGVICNNIGVIRYENNDFCEAVNWFDKARTFFASMSRTNPNTDNKLHGDIADYNQGLACSTTNSPLSSATSLKYHNETIECITKSLQADHSSSVAIMINNKGLILYKQGDYTMALTCYFDALKILNETNVRYPPDISVVYNNIGATYFKKGEHDKALENFDIAIKVGLELLPSTNKWITEYTTNKAAVLTYIDFMSKLIVARNQLPERLSAISGTPIITVPLGYLQVKNGVRPFGISFLSRKWNEGVLLQMKHAYERETHVRNQVRPKYANLIGSPDVFIGLRPLVPSLK</sequence>
<dbReference type="SUPFAM" id="SSF56399">
    <property type="entry name" value="ADP-ribosylation"/>
    <property type="match status" value="2"/>
</dbReference>
<dbReference type="GO" id="GO:0005576">
    <property type="term" value="C:extracellular region"/>
    <property type="evidence" value="ECO:0007669"/>
    <property type="project" value="InterPro"/>
</dbReference>
<dbReference type="SUPFAM" id="SSF48452">
    <property type="entry name" value="TPR-like"/>
    <property type="match status" value="2"/>
</dbReference>
<feature type="signal peptide" evidence="4">
    <location>
        <begin position="1"/>
        <end position="16"/>
    </location>
</feature>
<evidence type="ECO:0000256" key="1">
    <source>
        <dbReference type="ARBA" id="ARBA00022737"/>
    </source>
</evidence>
<feature type="repeat" description="TPR" evidence="3">
    <location>
        <begin position="937"/>
        <end position="970"/>
    </location>
</feature>
<keyword evidence="4" id="KW-0732">Signal</keyword>
<dbReference type="InterPro" id="IPR036928">
    <property type="entry name" value="AS_sf"/>
</dbReference>